<evidence type="ECO:0000313" key="3">
    <source>
        <dbReference type="Proteomes" id="UP001307889"/>
    </source>
</evidence>
<keyword evidence="3" id="KW-1185">Reference proteome</keyword>
<feature type="signal peptide" evidence="1">
    <location>
        <begin position="1"/>
        <end position="17"/>
    </location>
</feature>
<accession>A0ABN7B7D5</accession>
<reference evidence="2 3" key="1">
    <citation type="submission" date="2023-09" db="EMBL/GenBank/DDBJ databases">
        <title>Nesidiocoris tenuis whole genome shotgun sequence.</title>
        <authorList>
            <person name="Shibata T."/>
            <person name="Shimoda M."/>
            <person name="Kobayashi T."/>
            <person name="Uehara T."/>
        </authorList>
    </citation>
    <scope>NUCLEOTIDE SEQUENCE [LARGE SCALE GENOMIC DNA]</scope>
    <source>
        <strain evidence="2 3">Japan</strain>
    </source>
</reference>
<sequence>MEKILVISLIALAAASAAPAPDCEDGQCSCILPIVIMPGGGTGGLLNNLLEGGILNGGLVNIDKGNLLGNLLGGLLGGRSPTAAAGTPVYRWPNGGIVGDGYGSQIGDVSGILNNALAKGVLNGGAVNIGEAGQAALAYGAQPLRIGRTQGLLNNLAPLGALNAGLVNA</sequence>
<dbReference type="EMBL" id="AP028919">
    <property type="protein sequence ID" value="BET00189.1"/>
    <property type="molecule type" value="Genomic_DNA"/>
</dbReference>
<dbReference type="Proteomes" id="UP001307889">
    <property type="component" value="Chromosome 11"/>
</dbReference>
<proteinExistence type="predicted"/>
<organism evidence="2 3">
    <name type="scientific">Nesidiocoris tenuis</name>
    <dbReference type="NCBI Taxonomy" id="355587"/>
    <lineage>
        <taxon>Eukaryota</taxon>
        <taxon>Metazoa</taxon>
        <taxon>Ecdysozoa</taxon>
        <taxon>Arthropoda</taxon>
        <taxon>Hexapoda</taxon>
        <taxon>Insecta</taxon>
        <taxon>Pterygota</taxon>
        <taxon>Neoptera</taxon>
        <taxon>Paraneoptera</taxon>
        <taxon>Hemiptera</taxon>
        <taxon>Heteroptera</taxon>
        <taxon>Panheteroptera</taxon>
        <taxon>Cimicomorpha</taxon>
        <taxon>Miridae</taxon>
        <taxon>Dicyphina</taxon>
        <taxon>Nesidiocoris</taxon>
    </lineage>
</organism>
<protein>
    <submittedName>
        <fullName evidence="2">Uncharacterized protein</fullName>
    </submittedName>
</protein>
<name>A0ABN7B7D5_9HEMI</name>
<keyword evidence="1" id="KW-0732">Signal</keyword>
<gene>
    <name evidence="2" type="ORF">NTJ_13006</name>
</gene>
<evidence type="ECO:0000313" key="2">
    <source>
        <dbReference type="EMBL" id="BET00189.1"/>
    </source>
</evidence>
<feature type="chain" id="PRO_5047278981" evidence="1">
    <location>
        <begin position="18"/>
        <end position="169"/>
    </location>
</feature>
<evidence type="ECO:0000256" key="1">
    <source>
        <dbReference type="SAM" id="SignalP"/>
    </source>
</evidence>